<dbReference type="InterPro" id="IPR014735">
    <property type="entry name" value="Transposase_Tn5-like_N"/>
</dbReference>
<proteinExistence type="predicted"/>
<dbReference type="NCBIfam" id="NF033590">
    <property type="entry name" value="transpos_IS4_3"/>
    <property type="match status" value="1"/>
</dbReference>
<evidence type="ECO:0000259" key="2">
    <source>
        <dbReference type="Pfam" id="PF14706"/>
    </source>
</evidence>
<dbReference type="Gene3D" id="3.90.350.10">
    <property type="entry name" value="Transposase Inhibitor Protein From Tn5, Chain A, domain 1"/>
    <property type="match status" value="1"/>
</dbReference>
<dbReference type="Gene3D" id="1.10.246.40">
    <property type="entry name" value="Tn5 transposase, domain 1"/>
    <property type="match status" value="1"/>
</dbReference>
<dbReference type="InterPro" id="IPR012337">
    <property type="entry name" value="RNaseH-like_sf"/>
</dbReference>
<protein>
    <submittedName>
        <fullName evidence="3">IS4 family transposase</fullName>
    </submittedName>
</protein>
<dbReference type="InterPro" id="IPR038215">
    <property type="entry name" value="TN5-like_N_sf"/>
</dbReference>
<organism evidence="3">
    <name type="scientific">Thermosporothrix sp. COM3</name>
    <dbReference type="NCBI Taxonomy" id="2490863"/>
    <lineage>
        <taxon>Bacteria</taxon>
        <taxon>Bacillati</taxon>
        <taxon>Chloroflexota</taxon>
        <taxon>Ktedonobacteria</taxon>
        <taxon>Ktedonobacterales</taxon>
        <taxon>Thermosporotrichaceae</taxon>
        <taxon>Thermosporothrix</taxon>
    </lineage>
</organism>
<reference evidence="3" key="1">
    <citation type="submission" date="2018-12" db="EMBL/GenBank/DDBJ databases">
        <title>Novel natural products biosynthetic potential of the class Ktedonobacteria.</title>
        <authorList>
            <person name="Zheng Y."/>
            <person name="Saitou A."/>
            <person name="Wang C.M."/>
            <person name="Toyoda A."/>
            <person name="Minakuchi Y."/>
            <person name="Sekiguchi Y."/>
            <person name="Ueda K."/>
            <person name="Takano H."/>
            <person name="Sakai Y."/>
            <person name="Yokota A."/>
            <person name="Yabe S."/>
        </authorList>
    </citation>
    <scope>NUCLEOTIDE SEQUENCE</scope>
    <source>
        <strain evidence="3">COM3</strain>
    </source>
</reference>
<dbReference type="InterPro" id="IPR014737">
    <property type="entry name" value="Transposase_Tn5-like_C"/>
</dbReference>
<name>A0A455SL83_9CHLR</name>
<dbReference type="GO" id="GO:0004803">
    <property type="term" value="F:transposase activity"/>
    <property type="evidence" value="ECO:0007669"/>
    <property type="project" value="InterPro"/>
</dbReference>
<dbReference type="SUPFAM" id="SSF53098">
    <property type="entry name" value="Ribonuclease H-like"/>
    <property type="match status" value="1"/>
</dbReference>
<dbReference type="PANTHER" id="PTHR37319:SF1">
    <property type="entry name" value="TRANSPOSASE TN5 DIMERISATION DOMAIN-CONTAINING PROTEIN"/>
    <property type="match status" value="1"/>
</dbReference>
<dbReference type="GO" id="GO:0006313">
    <property type="term" value="P:DNA transposition"/>
    <property type="evidence" value="ECO:0007669"/>
    <property type="project" value="InterPro"/>
</dbReference>
<dbReference type="InterPro" id="IPR047768">
    <property type="entry name" value="Tn5p-like"/>
</dbReference>
<dbReference type="EMBL" id="AP019376">
    <property type="protein sequence ID" value="BBH88128.1"/>
    <property type="molecule type" value="Genomic_DNA"/>
</dbReference>
<gene>
    <name evidence="3" type="ORF">KTC_28790</name>
</gene>
<dbReference type="AlphaFoldDB" id="A0A455SL83"/>
<sequence>MLNPKLWAERTFGACHLQDARRTRRAVRVAAQMAANASASLPAQMQGWKEVIALYRLLDQEDVSFEALMQPHLQHTREEIVQHPVVLLLQDTTEVDLSHRLHVSGLGQVGNERGQGFFLQTMLAVVPQSRAVVGCASQEAFVRTPAPKSERRSQHRFRQDRETDGWMRLLRQGGTFPDTTSIVHVGDRGADLFDFFHASRETHTPFLVRATQNRRAQNEEEEVGYLLEQVRAWPSRQRRAFEVPPTHGRQARTTLLEISFGPMTGLPPRNEPRANKHPFPLWVIRLWEEQPPAGEEPLEWVVLTSVPTATLQEAWERGTWSGHRWVVEDSHQCLKTGCRLEQRQLQTGERFFRLLGLLSPVAVRLLQRRDLARSEPDRFACEVIDADVLTVVATQAGLDPARMTIQVFWREVARLGGYLARRRDGPAGWKTLWAGWLRVQTLLEGFHLASHLRL</sequence>
<dbReference type="Pfam" id="PF01609">
    <property type="entry name" value="DDE_Tnp_1"/>
    <property type="match status" value="1"/>
</dbReference>
<dbReference type="Pfam" id="PF14706">
    <property type="entry name" value="Tnp_DNA_bind"/>
    <property type="match status" value="1"/>
</dbReference>
<dbReference type="InterPro" id="IPR002559">
    <property type="entry name" value="Transposase_11"/>
</dbReference>
<feature type="domain" description="Transposase IS4-like" evidence="1">
    <location>
        <begin position="182"/>
        <end position="358"/>
    </location>
</feature>
<evidence type="ECO:0000259" key="1">
    <source>
        <dbReference type="Pfam" id="PF01609"/>
    </source>
</evidence>
<dbReference type="GO" id="GO:0003677">
    <property type="term" value="F:DNA binding"/>
    <property type="evidence" value="ECO:0007669"/>
    <property type="project" value="InterPro"/>
</dbReference>
<dbReference type="PANTHER" id="PTHR37319">
    <property type="entry name" value="TRANSPOSASE"/>
    <property type="match status" value="1"/>
</dbReference>
<evidence type="ECO:0000313" key="3">
    <source>
        <dbReference type="EMBL" id="BBH88128.1"/>
    </source>
</evidence>
<dbReference type="InterPro" id="IPR054836">
    <property type="entry name" value="Tn5_transposase"/>
</dbReference>
<feature type="domain" description="Transposase Tn5-like N-terminal" evidence="2">
    <location>
        <begin position="6"/>
        <end position="63"/>
    </location>
</feature>
<dbReference type="Gene3D" id="1.10.740.10">
    <property type="entry name" value="Transferase Inhibitor Protein From Tn5, Chain"/>
    <property type="match status" value="1"/>
</dbReference>
<accession>A0A455SL83</accession>